<evidence type="ECO:0000313" key="4">
    <source>
        <dbReference type="Proteomes" id="UP000294919"/>
    </source>
</evidence>
<organism evidence="3 4">
    <name type="scientific">Marinisporobacter balticus</name>
    <dbReference type="NCBI Taxonomy" id="2018667"/>
    <lineage>
        <taxon>Bacteria</taxon>
        <taxon>Bacillati</taxon>
        <taxon>Bacillota</taxon>
        <taxon>Clostridia</taxon>
        <taxon>Peptostreptococcales</taxon>
        <taxon>Thermotaleaceae</taxon>
        <taxon>Marinisporobacter</taxon>
    </lineage>
</organism>
<feature type="domain" description="Regulatory protein YycH-like" evidence="2">
    <location>
        <begin position="36"/>
        <end position="270"/>
    </location>
</feature>
<dbReference type="RefSeq" id="WP_165916253.1">
    <property type="nucleotide sequence ID" value="NZ_SLWV01000005.1"/>
</dbReference>
<keyword evidence="1" id="KW-0812">Transmembrane</keyword>
<dbReference type="InterPro" id="IPR018604">
    <property type="entry name" value="YycI-like"/>
</dbReference>
<dbReference type="GO" id="GO:0016020">
    <property type="term" value="C:membrane"/>
    <property type="evidence" value="ECO:0007669"/>
    <property type="project" value="InterPro"/>
</dbReference>
<dbReference type="EMBL" id="SLWV01000005">
    <property type="protein sequence ID" value="TCO77934.1"/>
    <property type="molecule type" value="Genomic_DNA"/>
</dbReference>
<comment type="caution">
    <text evidence="3">The sequence shown here is derived from an EMBL/GenBank/DDBJ whole genome shotgun (WGS) entry which is preliminary data.</text>
</comment>
<gene>
    <name evidence="3" type="ORF">EV214_10530</name>
</gene>
<evidence type="ECO:0000313" key="3">
    <source>
        <dbReference type="EMBL" id="TCO77934.1"/>
    </source>
</evidence>
<dbReference type="Proteomes" id="UP000294919">
    <property type="component" value="Unassembled WGS sequence"/>
</dbReference>
<proteinExistence type="predicted"/>
<evidence type="ECO:0000259" key="2">
    <source>
        <dbReference type="Pfam" id="PF09648"/>
    </source>
</evidence>
<protein>
    <submittedName>
        <fullName evidence="3">Regulatory protein YycI of two-component signal transduction system YycFG</fullName>
    </submittedName>
</protein>
<reference evidence="3 4" key="1">
    <citation type="submission" date="2019-03" db="EMBL/GenBank/DDBJ databases">
        <title>Genomic Encyclopedia of Type Strains, Phase IV (KMG-IV): sequencing the most valuable type-strain genomes for metagenomic binning, comparative biology and taxonomic classification.</title>
        <authorList>
            <person name="Goeker M."/>
        </authorList>
    </citation>
    <scope>NUCLEOTIDE SEQUENCE [LARGE SCALE GENOMIC DNA]</scope>
    <source>
        <strain evidence="3 4">DSM 102940</strain>
    </source>
</reference>
<dbReference type="Pfam" id="PF09648">
    <property type="entry name" value="YycI"/>
    <property type="match status" value="1"/>
</dbReference>
<dbReference type="AlphaFoldDB" id="A0A4R2KVH4"/>
<accession>A0A4R2KVH4</accession>
<sequence>MDWGKAKNILIIALVITNVFLIYNIEKDMFESNISSMVKEENIQDVLMILEENNIKVKAEVPRTVLELSVLNVEYEIYEEEKLEKIFNKEEDTQIDLSVINNKIIRYENDNENMIIQDLNEKKAKDEAEAFISKYGFMTNDVDYWETTQDIDGYHVLFKQKYQDRFLEYSYMQVTVNRLGIKKFERMWLKPLDTDSNKKEIIPATKALLKCMYFLNTSDEEVVIKDVALGYWFDPSHISLTNSENIKSGTAFPAWRILLEDGQTKFVAAYENY</sequence>
<keyword evidence="4" id="KW-1185">Reference proteome</keyword>
<evidence type="ECO:0000256" key="1">
    <source>
        <dbReference type="SAM" id="Phobius"/>
    </source>
</evidence>
<feature type="transmembrane region" description="Helical" evidence="1">
    <location>
        <begin position="6"/>
        <end position="25"/>
    </location>
</feature>
<keyword evidence="1" id="KW-1133">Transmembrane helix</keyword>
<name>A0A4R2KVH4_9FIRM</name>
<keyword evidence="1" id="KW-0472">Membrane</keyword>